<dbReference type="InterPro" id="IPR003594">
    <property type="entry name" value="HATPase_dom"/>
</dbReference>
<dbReference type="EMBL" id="JACRTA010000001">
    <property type="protein sequence ID" value="MBC8567464.1"/>
    <property type="molecule type" value="Genomic_DNA"/>
</dbReference>
<feature type="domain" description="Histidine kinase" evidence="10">
    <location>
        <begin position="255"/>
        <end position="472"/>
    </location>
</feature>
<feature type="transmembrane region" description="Helical" evidence="9">
    <location>
        <begin position="15"/>
        <end position="41"/>
    </location>
</feature>
<dbReference type="SMART" id="SM00388">
    <property type="entry name" value="HisKA"/>
    <property type="match status" value="1"/>
</dbReference>
<evidence type="ECO:0000256" key="4">
    <source>
        <dbReference type="ARBA" id="ARBA00022553"/>
    </source>
</evidence>
<dbReference type="RefSeq" id="WP_177269503.1">
    <property type="nucleotide sequence ID" value="NZ_JACRTA010000001.1"/>
</dbReference>
<dbReference type="FunFam" id="1.10.287.130:FF:000001">
    <property type="entry name" value="Two-component sensor histidine kinase"/>
    <property type="match status" value="1"/>
</dbReference>
<keyword evidence="13" id="KW-1185">Reference proteome</keyword>
<dbReference type="InterPro" id="IPR036890">
    <property type="entry name" value="HATPase_C_sf"/>
</dbReference>
<keyword evidence="9" id="KW-0812">Transmembrane</keyword>
<dbReference type="PROSITE" id="PS50885">
    <property type="entry name" value="HAMP"/>
    <property type="match status" value="1"/>
</dbReference>
<dbReference type="InterPro" id="IPR036097">
    <property type="entry name" value="HisK_dim/P_sf"/>
</dbReference>
<evidence type="ECO:0000256" key="2">
    <source>
        <dbReference type="ARBA" id="ARBA00004370"/>
    </source>
</evidence>
<keyword evidence="8 9" id="KW-0472">Membrane</keyword>
<comment type="caution">
    <text evidence="12">The sequence shown here is derived from an EMBL/GenBank/DDBJ whole genome shotgun (WGS) entry which is preliminary data.</text>
</comment>
<organism evidence="12 13">
    <name type="scientific">Lentihominibacter hominis</name>
    <dbReference type="NCBI Taxonomy" id="2763645"/>
    <lineage>
        <taxon>Bacteria</taxon>
        <taxon>Bacillati</taxon>
        <taxon>Bacillota</taxon>
        <taxon>Clostridia</taxon>
        <taxon>Peptostreptococcales</taxon>
        <taxon>Anaerovoracaceae</taxon>
        <taxon>Lentihominibacter</taxon>
    </lineage>
</organism>
<dbReference type="GO" id="GO:0016020">
    <property type="term" value="C:membrane"/>
    <property type="evidence" value="ECO:0007669"/>
    <property type="project" value="UniProtKB-SubCell"/>
</dbReference>
<evidence type="ECO:0000313" key="13">
    <source>
        <dbReference type="Proteomes" id="UP000610862"/>
    </source>
</evidence>
<comment type="subcellular location">
    <subcellularLocation>
        <location evidence="2">Membrane</location>
    </subcellularLocation>
</comment>
<evidence type="ECO:0000256" key="8">
    <source>
        <dbReference type="ARBA" id="ARBA00023136"/>
    </source>
</evidence>
<evidence type="ECO:0000256" key="9">
    <source>
        <dbReference type="SAM" id="Phobius"/>
    </source>
</evidence>
<dbReference type="Gene3D" id="1.10.287.130">
    <property type="match status" value="1"/>
</dbReference>
<dbReference type="SMART" id="SM00387">
    <property type="entry name" value="HATPase_c"/>
    <property type="match status" value="1"/>
</dbReference>
<keyword evidence="9" id="KW-1133">Transmembrane helix</keyword>
<evidence type="ECO:0000259" key="11">
    <source>
        <dbReference type="PROSITE" id="PS50885"/>
    </source>
</evidence>
<evidence type="ECO:0000256" key="1">
    <source>
        <dbReference type="ARBA" id="ARBA00000085"/>
    </source>
</evidence>
<gene>
    <name evidence="12" type="ORF">H8692_01655</name>
</gene>
<feature type="domain" description="HAMP" evidence="11">
    <location>
        <begin position="195"/>
        <end position="247"/>
    </location>
</feature>
<proteinExistence type="predicted"/>
<dbReference type="Gene3D" id="3.30.565.10">
    <property type="entry name" value="Histidine kinase-like ATPase, C-terminal domain"/>
    <property type="match status" value="1"/>
</dbReference>
<accession>A0A926I461</accession>
<dbReference type="Gene3D" id="6.10.340.10">
    <property type="match status" value="1"/>
</dbReference>
<keyword evidence="5" id="KW-0808">Transferase</keyword>
<evidence type="ECO:0000256" key="3">
    <source>
        <dbReference type="ARBA" id="ARBA00012438"/>
    </source>
</evidence>
<sequence length="493" mass="56572">MKLRLDYKSIKFKTWLYFILFAAFLMIVLWFFQVLFLNSFYSVMKDEQTRRVAKNIESAYKLKSSEKFLKSVENISNTNDMFIYVVSHDGNTMYFRPSGDSTNAQYYAEQIETINQIMLKENADSVYKRIKSDDSKDVLAYGKLLTNKNKEPMLVYIFSPLYPVSSTIQILTNQLVYVTFISLMVACLISFYLSIRITRPIRKITRSAERLADGEYGIVFKGGHYTEINNLADTLTRASIELEKSDMLQKDLIANVSHDLRTPLTMIKSYAEMIRDLSGNNPKKREQHLKVIIDEADRLNMLVGDLLSLSRMQSGKMVLHPGNFNITQAARSILNTYKIMEDEEGYTFKLNCSANYIVNGDEEKIKQVISNLVTNAIKFAGEDKTIILSLKRRGKYVICRVEDHGVGIAPEELNHVWERYYRASSNMVRSSEGSGLGLSIVKEILTLHKSNFGVDSTVSKGTTFWFELNFVKAEKMRPALTENTERNESSNEQ</sequence>
<dbReference type="PRINTS" id="PR00344">
    <property type="entry name" value="BCTRLSENSOR"/>
</dbReference>
<dbReference type="FunFam" id="3.30.565.10:FF:000006">
    <property type="entry name" value="Sensor histidine kinase WalK"/>
    <property type="match status" value="1"/>
</dbReference>
<dbReference type="InterPro" id="IPR003660">
    <property type="entry name" value="HAMP_dom"/>
</dbReference>
<dbReference type="InterPro" id="IPR004358">
    <property type="entry name" value="Sig_transdc_His_kin-like_C"/>
</dbReference>
<dbReference type="SUPFAM" id="SSF55874">
    <property type="entry name" value="ATPase domain of HSP90 chaperone/DNA topoisomerase II/histidine kinase"/>
    <property type="match status" value="1"/>
</dbReference>
<dbReference type="AlphaFoldDB" id="A0A926I461"/>
<evidence type="ECO:0000256" key="6">
    <source>
        <dbReference type="ARBA" id="ARBA00022777"/>
    </source>
</evidence>
<dbReference type="SUPFAM" id="SSF158472">
    <property type="entry name" value="HAMP domain-like"/>
    <property type="match status" value="1"/>
</dbReference>
<dbReference type="Pfam" id="PF02518">
    <property type="entry name" value="HATPase_c"/>
    <property type="match status" value="1"/>
</dbReference>
<dbReference type="PROSITE" id="PS50109">
    <property type="entry name" value="HIS_KIN"/>
    <property type="match status" value="1"/>
</dbReference>
<dbReference type="CDD" id="cd00082">
    <property type="entry name" value="HisKA"/>
    <property type="match status" value="1"/>
</dbReference>
<evidence type="ECO:0000259" key="10">
    <source>
        <dbReference type="PROSITE" id="PS50109"/>
    </source>
</evidence>
<dbReference type="CDD" id="cd06225">
    <property type="entry name" value="HAMP"/>
    <property type="match status" value="1"/>
</dbReference>
<dbReference type="InterPro" id="IPR050736">
    <property type="entry name" value="Sensor_HK_Regulatory"/>
</dbReference>
<feature type="transmembrane region" description="Helical" evidence="9">
    <location>
        <begin position="177"/>
        <end position="195"/>
    </location>
</feature>
<dbReference type="InterPro" id="IPR003661">
    <property type="entry name" value="HisK_dim/P_dom"/>
</dbReference>
<dbReference type="SUPFAM" id="SSF47384">
    <property type="entry name" value="Homodimeric domain of signal transducing histidine kinase"/>
    <property type="match status" value="1"/>
</dbReference>
<keyword evidence="4" id="KW-0597">Phosphoprotein</keyword>
<dbReference type="Proteomes" id="UP000610862">
    <property type="component" value="Unassembled WGS sequence"/>
</dbReference>
<reference evidence="12" key="1">
    <citation type="submission" date="2020-08" db="EMBL/GenBank/DDBJ databases">
        <title>Genome public.</title>
        <authorList>
            <person name="Liu C."/>
            <person name="Sun Q."/>
        </authorList>
    </citation>
    <scope>NUCLEOTIDE SEQUENCE</scope>
    <source>
        <strain evidence="12">NSJ-24</strain>
    </source>
</reference>
<comment type="catalytic activity">
    <reaction evidence="1">
        <text>ATP + protein L-histidine = ADP + protein N-phospho-L-histidine.</text>
        <dbReference type="EC" id="2.7.13.3"/>
    </reaction>
</comment>
<name>A0A926I461_9FIRM</name>
<protein>
    <recommendedName>
        <fullName evidence="3">histidine kinase</fullName>
        <ecNumber evidence="3">2.7.13.3</ecNumber>
    </recommendedName>
</protein>
<dbReference type="InterPro" id="IPR005467">
    <property type="entry name" value="His_kinase_dom"/>
</dbReference>
<evidence type="ECO:0000256" key="5">
    <source>
        <dbReference type="ARBA" id="ARBA00022679"/>
    </source>
</evidence>
<dbReference type="GO" id="GO:0000155">
    <property type="term" value="F:phosphorelay sensor kinase activity"/>
    <property type="evidence" value="ECO:0007669"/>
    <property type="project" value="InterPro"/>
</dbReference>
<dbReference type="PANTHER" id="PTHR43711">
    <property type="entry name" value="TWO-COMPONENT HISTIDINE KINASE"/>
    <property type="match status" value="1"/>
</dbReference>
<keyword evidence="7" id="KW-0902">Two-component regulatory system</keyword>
<evidence type="ECO:0000256" key="7">
    <source>
        <dbReference type="ARBA" id="ARBA00023012"/>
    </source>
</evidence>
<dbReference type="Pfam" id="PF00512">
    <property type="entry name" value="HisKA"/>
    <property type="match status" value="1"/>
</dbReference>
<evidence type="ECO:0000313" key="12">
    <source>
        <dbReference type="EMBL" id="MBC8567464.1"/>
    </source>
</evidence>
<dbReference type="EC" id="2.7.13.3" evidence="3"/>
<keyword evidence="6 12" id="KW-0418">Kinase</keyword>
<dbReference type="PANTHER" id="PTHR43711:SF1">
    <property type="entry name" value="HISTIDINE KINASE 1"/>
    <property type="match status" value="1"/>
</dbReference>